<dbReference type="GO" id="GO:0043161">
    <property type="term" value="P:proteasome-mediated ubiquitin-dependent protein catabolic process"/>
    <property type="evidence" value="ECO:0007669"/>
    <property type="project" value="TreeGrafter"/>
</dbReference>
<dbReference type="GeneID" id="9061133"/>
<dbReference type="AlphaFoldDB" id="C5KUA4"/>
<dbReference type="FunCoup" id="C5KUA4">
    <property type="interactions" value="324"/>
</dbReference>
<dbReference type="PANTHER" id="PTHR23333">
    <property type="entry name" value="UBX DOMAIN CONTAINING PROTEIN"/>
    <property type="match status" value="1"/>
</dbReference>
<dbReference type="InterPro" id="IPR029071">
    <property type="entry name" value="Ubiquitin-like_domsf"/>
</dbReference>
<dbReference type="Proteomes" id="UP000007800">
    <property type="component" value="Unassembled WGS sequence"/>
</dbReference>
<dbReference type="PANTHER" id="PTHR23333:SF20">
    <property type="entry name" value="NSFL1 COFACTOR P47"/>
    <property type="match status" value="1"/>
</dbReference>
<dbReference type="PROSITE" id="PS50033">
    <property type="entry name" value="UBX"/>
    <property type="match status" value="1"/>
</dbReference>
<dbReference type="InterPro" id="IPR012989">
    <property type="entry name" value="SEP_domain"/>
</dbReference>
<sequence length="241" mass="25520">MSNIRSLFDSDNNGDQGGIDPNATSSFTGGEKSGLAVFNPPEPGQNRSPDNRFVVTVYRNGFQVNGGPFRDTSIPENAQALQDMRQGIAPLEIQQAVVASGQNMREVQVMVNQKDEDYTGPTTEASPSDDNGLFGGHGQTLGGSLGPKVETHTGATVDLDKSKPLATIQFRFPDGQRKVQKFNLDSHRVSDVVAFAASCVGATDSTTLTLVTGFPPKPLTQPSLTVREAGLDGAAVTVKLN</sequence>
<evidence type="ECO:0000256" key="1">
    <source>
        <dbReference type="SAM" id="MobiDB-lite"/>
    </source>
</evidence>
<gene>
    <name evidence="4" type="ORF">Pmar_PMAR019253</name>
</gene>
<dbReference type="SMART" id="SM00553">
    <property type="entry name" value="SEP"/>
    <property type="match status" value="1"/>
</dbReference>
<evidence type="ECO:0000313" key="4">
    <source>
        <dbReference type="EMBL" id="EER12146.1"/>
    </source>
</evidence>
<dbReference type="EMBL" id="GG676180">
    <property type="protein sequence ID" value="EER12146.1"/>
    <property type="molecule type" value="Genomic_DNA"/>
</dbReference>
<proteinExistence type="predicted"/>
<dbReference type="GO" id="GO:0043130">
    <property type="term" value="F:ubiquitin binding"/>
    <property type="evidence" value="ECO:0007669"/>
    <property type="project" value="TreeGrafter"/>
</dbReference>
<dbReference type="GO" id="GO:0007030">
    <property type="term" value="P:Golgi organization"/>
    <property type="evidence" value="ECO:0007669"/>
    <property type="project" value="TreeGrafter"/>
</dbReference>
<dbReference type="RefSeq" id="XP_002780351.1">
    <property type="nucleotide sequence ID" value="XM_002780305.1"/>
</dbReference>
<dbReference type="GO" id="GO:0005634">
    <property type="term" value="C:nucleus"/>
    <property type="evidence" value="ECO:0007669"/>
    <property type="project" value="TreeGrafter"/>
</dbReference>
<dbReference type="GO" id="GO:0061025">
    <property type="term" value="P:membrane fusion"/>
    <property type="evidence" value="ECO:0007669"/>
    <property type="project" value="TreeGrafter"/>
</dbReference>
<evidence type="ECO:0000259" key="3">
    <source>
        <dbReference type="PROSITE" id="PS51399"/>
    </source>
</evidence>
<feature type="domain" description="UBX" evidence="2">
    <location>
        <begin position="161"/>
        <end position="239"/>
    </location>
</feature>
<dbReference type="GO" id="GO:0031468">
    <property type="term" value="P:nuclear membrane reassembly"/>
    <property type="evidence" value="ECO:0007669"/>
    <property type="project" value="TreeGrafter"/>
</dbReference>
<reference evidence="4 5" key="1">
    <citation type="submission" date="2008-07" db="EMBL/GenBank/DDBJ databases">
        <authorList>
            <person name="El-Sayed N."/>
            <person name="Caler E."/>
            <person name="Inman J."/>
            <person name="Amedeo P."/>
            <person name="Hass B."/>
            <person name="Wortman J."/>
        </authorList>
    </citation>
    <scope>NUCLEOTIDE SEQUENCE [LARGE SCALE GENOMIC DNA]</scope>
    <source>
        <strain evidence="5">ATCC 50983 / TXsc</strain>
    </source>
</reference>
<organism evidence="5">
    <name type="scientific">Perkinsus marinus (strain ATCC 50983 / TXsc)</name>
    <dbReference type="NCBI Taxonomy" id="423536"/>
    <lineage>
        <taxon>Eukaryota</taxon>
        <taxon>Sar</taxon>
        <taxon>Alveolata</taxon>
        <taxon>Perkinsozoa</taxon>
        <taxon>Perkinsea</taxon>
        <taxon>Perkinsida</taxon>
        <taxon>Perkinsidae</taxon>
        <taxon>Perkinsus</taxon>
    </lineage>
</organism>
<dbReference type="Gene3D" id="3.30.420.210">
    <property type="entry name" value="SEP domain"/>
    <property type="match status" value="1"/>
</dbReference>
<dbReference type="InParanoid" id="C5KUA4"/>
<dbReference type="SUPFAM" id="SSF54236">
    <property type="entry name" value="Ubiquitin-like"/>
    <property type="match status" value="1"/>
</dbReference>
<dbReference type="Pfam" id="PF08059">
    <property type="entry name" value="SEP"/>
    <property type="match status" value="1"/>
</dbReference>
<name>C5KUA4_PERM5</name>
<dbReference type="OMA" id="SRCQRSC"/>
<feature type="domain" description="SEP" evidence="3">
    <location>
        <begin position="50"/>
        <end position="119"/>
    </location>
</feature>
<dbReference type="GO" id="GO:0000045">
    <property type="term" value="P:autophagosome assembly"/>
    <property type="evidence" value="ECO:0007669"/>
    <property type="project" value="TreeGrafter"/>
</dbReference>
<dbReference type="InterPro" id="IPR001012">
    <property type="entry name" value="UBX_dom"/>
</dbReference>
<evidence type="ECO:0000259" key="2">
    <source>
        <dbReference type="PROSITE" id="PS50033"/>
    </source>
</evidence>
<dbReference type="SUPFAM" id="SSF102848">
    <property type="entry name" value="NSFL1 (p97 ATPase) cofactor p47, SEP domain"/>
    <property type="match status" value="1"/>
</dbReference>
<accession>C5KUA4</accession>
<keyword evidence="5" id="KW-1185">Reference proteome</keyword>
<dbReference type="Gene3D" id="3.10.20.90">
    <property type="entry name" value="Phosphatidylinositol 3-kinase Catalytic Subunit, Chain A, domain 1"/>
    <property type="match status" value="1"/>
</dbReference>
<dbReference type="OrthoDB" id="25887at2759"/>
<feature type="compositionally biased region" description="Polar residues" evidence="1">
    <location>
        <begin position="1"/>
        <end position="14"/>
    </location>
</feature>
<evidence type="ECO:0000313" key="5">
    <source>
        <dbReference type="Proteomes" id="UP000007800"/>
    </source>
</evidence>
<dbReference type="PROSITE" id="PS51399">
    <property type="entry name" value="SEP"/>
    <property type="match status" value="1"/>
</dbReference>
<dbReference type="Pfam" id="PF00789">
    <property type="entry name" value="UBX"/>
    <property type="match status" value="1"/>
</dbReference>
<dbReference type="CDD" id="cd01770">
    <property type="entry name" value="UBX_UBXN2"/>
    <property type="match status" value="1"/>
</dbReference>
<dbReference type="GO" id="GO:0005829">
    <property type="term" value="C:cytosol"/>
    <property type="evidence" value="ECO:0007669"/>
    <property type="project" value="TreeGrafter"/>
</dbReference>
<feature type="region of interest" description="Disordered" evidence="1">
    <location>
        <begin position="1"/>
        <end position="50"/>
    </location>
</feature>
<protein>
    <submittedName>
        <fullName evidence="4">Pb-reticulocyte binding protein, putative</fullName>
    </submittedName>
</protein>
<dbReference type="InterPro" id="IPR036241">
    <property type="entry name" value="NSFL1C_SEP_dom_sf"/>
</dbReference>